<reference evidence="2 4" key="2">
    <citation type="submission" date="2020-05" db="EMBL/GenBank/DDBJ databases">
        <authorList>
            <person name="Campoy J."/>
            <person name="Schneeberger K."/>
            <person name="Spophaly S."/>
        </authorList>
    </citation>
    <scope>NUCLEOTIDE SEQUENCE [LARGE SCALE GENOMIC DNA]</scope>
    <source>
        <strain evidence="2">PruArmRojPasFocal</strain>
    </source>
</reference>
<name>A0A6J5VHF2_PRUAR</name>
<feature type="region of interest" description="Disordered" evidence="1">
    <location>
        <begin position="1"/>
        <end position="41"/>
    </location>
</feature>
<dbReference type="GO" id="GO:0003689">
    <property type="term" value="F:DNA clamp loader activity"/>
    <property type="evidence" value="ECO:0007669"/>
    <property type="project" value="TreeGrafter"/>
</dbReference>
<evidence type="ECO:0008006" key="6">
    <source>
        <dbReference type="Google" id="ProtNLM"/>
    </source>
</evidence>
<proteinExistence type="predicted"/>
<dbReference type="EMBL" id="CAEKDK010000007">
    <property type="protein sequence ID" value="CAB4287691.1"/>
    <property type="molecule type" value="Genomic_DNA"/>
</dbReference>
<dbReference type="GO" id="GO:0005663">
    <property type="term" value="C:DNA replication factor C complex"/>
    <property type="evidence" value="ECO:0007669"/>
    <property type="project" value="TreeGrafter"/>
</dbReference>
<dbReference type="SUPFAM" id="SSF52540">
    <property type="entry name" value="P-loop containing nucleoside triphosphate hydrolases"/>
    <property type="match status" value="1"/>
</dbReference>
<protein>
    <recommendedName>
        <fullName evidence="6">Replication factor C C-terminal domain-containing protein</fullName>
    </recommendedName>
</protein>
<dbReference type="OrthoDB" id="761538at2759"/>
<dbReference type="EMBL" id="CAEKKB010000007">
    <property type="protein sequence ID" value="CAB4318058.1"/>
    <property type="molecule type" value="Genomic_DNA"/>
</dbReference>
<dbReference type="SUPFAM" id="SSF48019">
    <property type="entry name" value="post-AAA+ oligomerization domain-like"/>
    <property type="match status" value="1"/>
</dbReference>
<feature type="compositionally biased region" description="Polar residues" evidence="1">
    <location>
        <begin position="369"/>
        <end position="386"/>
    </location>
</feature>
<gene>
    <name evidence="2" type="ORF">CURHAP_LOCUS45704</name>
    <name evidence="3" type="ORF">ORAREDHAP_LOCUS45039</name>
</gene>
<evidence type="ECO:0000313" key="4">
    <source>
        <dbReference type="Proteomes" id="UP000507222"/>
    </source>
</evidence>
<dbReference type="PANTHER" id="PTHR11669">
    <property type="entry name" value="REPLICATION FACTOR C / DNA POLYMERASE III GAMMA-TAU SUBUNIT"/>
    <property type="match status" value="1"/>
</dbReference>
<dbReference type="InterPro" id="IPR050238">
    <property type="entry name" value="DNA_Rep/Repair_Clamp_Loader"/>
</dbReference>
<dbReference type="Gene3D" id="1.20.272.10">
    <property type="match status" value="1"/>
</dbReference>
<feature type="compositionally biased region" description="Polar residues" evidence="1">
    <location>
        <begin position="1"/>
        <end position="15"/>
    </location>
</feature>
<dbReference type="AlphaFoldDB" id="A0A6J5VHF2"/>
<dbReference type="GO" id="GO:0006261">
    <property type="term" value="P:DNA-templated DNA replication"/>
    <property type="evidence" value="ECO:0007669"/>
    <property type="project" value="TreeGrafter"/>
</dbReference>
<evidence type="ECO:0000313" key="2">
    <source>
        <dbReference type="EMBL" id="CAB4287691.1"/>
    </source>
</evidence>
<evidence type="ECO:0000313" key="5">
    <source>
        <dbReference type="Proteomes" id="UP000507245"/>
    </source>
</evidence>
<feature type="region of interest" description="Disordered" evidence="1">
    <location>
        <begin position="69"/>
        <end position="242"/>
    </location>
</feature>
<feature type="compositionally biased region" description="Basic and acidic residues" evidence="1">
    <location>
        <begin position="207"/>
        <end position="219"/>
    </location>
</feature>
<dbReference type="Pfam" id="PF22534">
    <property type="entry name" value="RFC_C"/>
    <property type="match status" value="1"/>
</dbReference>
<dbReference type="GO" id="GO:0006281">
    <property type="term" value="P:DNA repair"/>
    <property type="evidence" value="ECO:0007669"/>
    <property type="project" value="TreeGrafter"/>
</dbReference>
<evidence type="ECO:0000313" key="3">
    <source>
        <dbReference type="EMBL" id="CAB4318058.1"/>
    </source>
</evidence>
<dbReference type="PANTHER" id="PTHR11669:SF25">
    <property type="entry name" value="OS02G0704966 PROTEIN"/>
    <property type="match status" value="1"/>
</dbReference>
<feature type="compositionally biased region" description="Polar residues" evidence="1">
    <location>
        <begin position="222"/>
        <end position="241"/>
    </location>
</feature>
<feature type="region of interest" description="Disordered" evidence="1">
    <location>
        <begin position="301"/>
        <end position="393"/>
    </location>
</feature>
<dbReference type="Proteomes" id="UP000507245">
    <property type="component" value="Unassembled WGS sequence"/>
</dbReference>
<reference evidence="5" key="1">
    <citation type="journal article" date="2020" name="Genome Biol.">
        <title>Gamete binning: chromosome-level and haplotype-resolved genome assembly enabled by high-throughput single-cell sequencing of gamete genomes.</title>
        <authorList>
            <person name="Campoy J.A."/>
            <person name="Sun H."/>
            <person name="Goel M."/>
            <person name="Jiao W.-B."/>
            <person name="Folz-Donahue K."/>
            <person name="Wang N."/>
            <person name="Rubio M."/>
            <person name="Liu C."/>
            <person name="Kukat C."/>
            <person name="Ruiz D."/>
            <person name="Huettel B."/>
            <person name="Schneeberger K."/>
        </authorList>
    </citation>
    <scope>NUCLEOTIDE SEQUENCE [LARGE SCALE GENOMIC DNA]</scope>
    <source>
        <strain evidence="5">cv. Rojo Pasion</strain>
    </source>
</reference>
<dbReference type="Gene3D" id="1.10.8.60">
    <property type="match status" value="1"/>
</dbReference>
<feature type="compositionally biased region" description="Polar residues" evidence="1">
    <location>
        <begin position="196"/>
        <end position="206"/>
    </location>
</feature>
<dbReference type="GO" id="GO:0005634">
    <property type="term" value="C:nucleus"/>
    <property type="evidence" value="ECO:0007669"/>
    <property type="project" value="TreeGrafter"/>
</dbReference>
<dbReference type="Gene3D" id="3.40.50.300">
    <property type="entry name" value="P-loop containing nucleotide triphosphate hydrolases"/>
    <property type="match status" value="1"/>
</dbReference>
<dbReference type="InterPro" id="IPR027417">
    <property type="entry name" value="P-loop_NTPase"/>
</dbReference>
<sequence>MENNWSRHGRNSVTPVKQRRSGYEPSDAETEISDSPWHGGKMRINVGLEYEGTKAELDLARNISPLKQSRMHSSRIEYDGPSLRTNSVVSPVRRRNSSKSPYKPRRDDGNARNSPLAGSDLHRNISPFSKSERRRHVSPFQAERGEHDLYGFDDEIVGSNRKQQHHRRNSREEKKPNYSRRSTTAPRHRSPREVDQQNSYESQTPTKGERSRTPTKVERTPSPLSKNMAQKQRPVNSQMKSPSVGEINEMLANAKLARTSPNPMSNNKTPVFGSSDSISPGDIFFSRECTVMALPRKVLTKNGDFESPDSPKRKMVPQRDFAASQHRSRTNGSYDLNGNGRGNPSPYGLSQMTTTTSSSAVSRQSSGTLSVGSSKRSDASGTTTASMRKFTANRRKSESQAWFSCMRKGACKTNKSPERGTFNEAAFIEKAFVVESLRQFWADKHQPASLNGFTCHKQEAQILKQLVIDNISPHILFTGPSGSGKKALTMAYLRETYGDSSWEISHDLRYFQVQEQKPIQVVVPLTSSAHHVELNVQLEANARYALMGLVREINNENAIAPEVSSVNFKANHKVMVLYGVDKAAEHIQHLIKWIMDCYSEACKLILCCENDAAVIESVKNRCKVIKVDAPVTHEIMEVLIQIARKEDFDLPMSFANKIAIKSKQNLRKAIMGLEACKAHNYPFGDDQPIPLGWEEVLLELAAEILADPSPKRLFFIRGKFQKLLVDFVHPKLILLKLVEQFLMGLHGSSKRELYYWHAYYEKRLPAGASALLKLEEFMAKFMSIYRKSSNNRQNA</sequence>
<feature type="compositionally biased region" description="Low complexity" evidence="1">
    <location>
        <begin position="350"/>
        <end position="368"/>
    </location>
</feature>
<evidence type="ECO:0000256" key="1">
    <source>
        <dbReference type="SAM" id="MobiDB-lite"/>
    </source>
</evidence>
<dbReference type="GO" id="GO:0003677">
    <property type="term" value="F:DNA binding"/>
    <property type="evidence" value="ECO:0007669"/>
    <property type="project" value="InterPro"/>
</dbReference>
<dbReference type="Pfam" id="PF21960">
    <property type="entry name" value="RCF1-5-like_lid"/>
    <property type="match status" value="1"/>
</dbReference>
<organism evidence="2 4">
    <name type="scientific">Prunus armeniaca</name>
    <name type="common">Apricot</name>
    <name type="synonym">Armeniaca vulgaris</name>
    <dbReference type="NCBI Taxonomy" id="36596"/>
    <lineage>
        <taxon>Eukaryota</taxon>
        <taxon>Viridiplantae</taxon>
        <taxon>Streptophyta</taxon>
        <taxon>Embryophyta</taxon>
        <taxon>Tracheophyta</taxon>
        <taxon>Spermatophyta</taxon>
        <taxon>Magnoliopsida</taxon>
        <taxon>eudicotyledons</taxon>
        <taxon>Gunneridae</taxon>
        <taxon>Pentapetalae</taxon>
        <taxon>rosids</taxon>
        <taxon>fabids</taxon>
        <taxon>Rosales</taxon>
        <taxon>Rosaceae</taxon>
        <taxon>Amygdaloideae</taxon>
        <taxon>Amygdaleae</taxon>
        <taxon>Prunus</taxon>
    </lineage>
</organism>
<dbReference type="InterPro" id="IPR008921">
    <property type="entry name" value="DNA_pol3_clamp-load_cplx_C"/>
</dbReference>
<accession>A0A6J5VHF2</accession>
<keyword evidence="5" id="KW-1185">Reference proteome</keyword>
<dbReference type="FunFam" id="1.10.8.60:FF:000030">
    <property type="entry name" value="replication factor C subunit 3"/>
    <property type="match status" value="1"/>
</dbReference>
<dbReference type="Proteomes" id="UP000507222">
    <property type="component" value="Unassembled WGS sequence"/>
</dbReference>